<evidence type="ECO:0000313" key="6">
    <source>
        <dbReference type="Proteomes" id="UP001370100"/>
    </source>
</evidence>
<dbReference type="EMBL" id="JBBEGL010000001">
    <property type="protein sequence ID" value="MEJ2885366.1"/>
    <property type="molecule type" value="Genomic_DNA"/>
</dbReference>
<comment type="caution">
    <text evidence="5">The sequence shown here is derived from an EMBL/GenBank/DDBJ whole genome shotgun (WGS) entry which is preliminary data.</text>
</comment>
<dbReference type="SMART" id="SM00320">
    <property type="entry name" value="WD40"/>
    <property type="match status" value="8"/>
</dbReference>
<dbReference type="PROSITE" id="PS00678">
    <property type="entry name" value="WD_REPEATS_1"/>
    <property type="match status" value="1"/>
</dbReference>
<dbReference type="InterPro" id="IPR015943">
    <property type="entry name" value="WD40/YVTN_repeat-like_dom_sf"/>
</dbReference>
<dbReference type="PROSITE" id="PS50294">
    <property type="entry name" value="WD_REPEATS_REGION"/>
    <property type="match status" value="1"/>
</dbReference>
<sequence>MIDGSFWSGLETRVATEGVDAVLASPGSLPEGLRHVLDLEAHHLRGWDRAASPELLAQQVLTRAHALGLPDLPTAARDRIDAQRWTVLGERWRTQPFSPALVRTLSGHRGGIVDAAFAPEGRLFAVSEDGELRVWDVATGTSRTVDVGTGTRPTKLAVSSDGGLLAVACLDRSVVVAEIADLPDGALRTVGRHDGWIHRLRFLPGSPRRLVSASEDRTVVIHDVETGVAVHVLTGHPGEVVALAVSPDGATVVSGAGRTVRVWDAATGVCRQVVEEPDDVFAATFVDDGTLVATSRLGPVHRWDVRHGELRDRTRLDVPRPDRYGPGWPKSVVALPGGRALVANDDAVVDVWRVRPDDPARARVASLTGHRDHTSVAAVSADGRLAVTGDEAGMLLLWDLEAVDDVPDTPLGLYLDVEEIAVSRAAETVVVCPQQALRLVARDTRTGEERWTVADEDDGTRVDVLWFSPSGRTLHTADHRTVEHRSVETGEVVSREEMPGVVKAGRGDHAVVVTTSYRPVERHHLAVVGASTGAVQASVELPPEVGWPRAVATAPGLRSIAVAGDDHLLVWDPLSGHTATVALDVPGRSVRRVAIDDECCHVLATDDAGRVHPWDVASGEVTAVPTGGRLLAVAGLAGHRAVTAGRDGAVTLWDLARARAVGAAPLDSTLEAIAVDGLDVAVGDGAGNTHLLALVVGAPAPAVPESSRAPVPPPPPPGPARPSLLRRLFGRG</sequence>
<dbReference type="SUPFAM" id="SSF50978">
    <property type="entry name" value="WD40 repeat-like"/>
    <property type="match status" value="1"/>
</dbReference>
<dbReference type="Pfam" id="PF00400">
    <property type="entry name" value="WD40"/>
    <property type="match status" value="4"/>
</dbReference>
<evidence type="ECO:0000256" key="3">
    <source>
        <dbReference type="PROSITE-ProRule" id="PRU00221"/>
    </source>
</evidence>
<dbReference type="SUPFAM" id="SSF82171">
    <property type="entry name" value="DPP6 N-terminal domain-like"/>
    <property type="match status" value="1"/>
</dbReference>
<feature type="repeat" description="WD" evidence="3">
    <location>
        <begin position="233"/>
        <end position="273"/>
    </location>
</feature>
<evidence type="ECO:0000256" key="2">
    <source>
        <dbReference type="ARBA" id="ARBA00022737"/>
    </source>
</evidence>
<organism evidence="5 6">
    <name type="scientific">Actinomycetospora aeridis</name>
    <dbReference type="NCBI Taxonomy" id="3129231"/>
    <lineage>
        <taxon>Bacteria</taxon>
        <taxon>Bacillati</taxon>
        <taxon>Actinomycetota</taxon>
        <taxon>Actinomycetes</taxon>
        <taxon>Pseudonocardiales</taxon>
        <taxon>Pseudonocardiaceae</taxon>
        <taxon>Actinomycetospora</taxon>
    </lineage>
</organism>
<gene>
    <name evidence="5" type="ORF">WCD41_02815</name>
</gene>
<feature type="region of interest" description="Disordered" evidence="4">
    <location>
        <begin position="702"/>
        <end position="732"/>
    </location>
</feature>
<dbReference type="Proteomes" id="UP001370100">
    <property type="component" value="Unassembled WGS sequence"/>
</dbReference>
<accession>A0ABU8MZ11</accession>
<dbReference type="InterPro" id="IPR001680">
    <property type="entry name" value="WD40_rpt"/>
</dbReference>
<keyword evidence="1 3" id="KW-0853">WD repeat</keyword>
<evidence type="ECO:0000313" key="5">
    <source>
        <dbReference type="EMBL" id="MEJ2885366.1"/>
    </source>
</evidence>
<feature type="repeat" description="WD" evidence="3">
    <location>
        <begin position="105"/>
        <end position="145"/>
    </location>
</feature>
<reference evidence="5 6" key="1">
    <citation type="submission" date="2024-03" db="EMBL/GenBank/DDBJ databases">
        <title>Actinomycetospora sp. OC33-EN06, a novel actinomycete isolated from wild orchid (Aerides multiflora).</title>
        <authorList>
            <person name="Suriyachadkun C."/>
        </authorList>
    </citation>
    <scope>NUCLEOTIDE SEQUENCE [LARGE SCALE GENOMIC DNA]</scope>
    <source>
        <strain evidence="5 6">OC33-EN06</strain>
    </source>
</reference>
<dbReference type="InterPro" id="IPR019775">
    <property type="entry name" value="WD40_repeat_CS"/>
</dbReference>
<dbReference type="RefSeq" id="WP_337711852.1">
    <property type="nucleotide sequence ID" value="NZ_JBBEGL010000001.1"/>
</dbReference>
<keyword evidence="6" id="KW-1185">Reference proteome</keyword>
<protein>
    <submittedName>
        <fullName evidence="5">WD40 repeat domain-containing protein</fullName>
    </submittedName>
</protein>
<feature type="compositionally biased region" description="Pro residues" evidence="4">
    <location>
        <begin position="710"/>
        <end position="720"/>
    </location>
</feature>
<dbReference type="PROSITE" id="PS50082">
    <property type="entry name" value="WD_REPEATS_2"/>
    <property type="match status" value="3"/>
</dbReference>
<feature type="repeat" description="WD" evidence="3">
    <location>
        <begin position="367"/>
        <end position="401"/>
    </location>
</feature>
<dbReference type="InterPro" id="IPR036322">
    <property type="entry name" value="WD40_repeat_dom_sf"/>
</dbReference>
<evidence type="ECO:0000256" key="4">
    <source>
        <dbReference type="SAM" id="MobiDB-lite"/>
    </source>
</evidence>
<dbReference type="PANTHER" id="PTHR19848:SF8">
    <property type="entry name" value="F-BOX AND WD REPEAT DOMAIN CONTAINING 7"/>
    <property type="match status" value="1"/>
</dbReference>
<evidence type="ECO:0000256" key="1">
    <source>
        <dbReference type="ARBA" id="ARBA00022574"/>
    </source>
</evidence>
<keyword evidence="2" id="KW-0677">Repeat</keyword>
<dbReference type="PANTHER" id="PTHR19848">
    <property type="entry name" value="WD40 REPEAT PROTEIN"/>
    <property type="match status" value="1"/>
</dbReference>
<name>A0ABU8MZ11_9PSEU</name>
<proteinExistence type="predicted"/>
<dbReference type="CDD" id="cd00200">
    <property type="entry name" value="WD40"/>
    <property type="match status" value="1"/>
</dbReference>
<dbReference type="Gene3D" id="2.130.10.10">
    <property type="entry name" value="YVTN repeat-like/Quinoprotein amine dehydrogenase"/>
    <property type="match status" value="3"/>
</dbReference>